<dbReference type="GeneID" id="5141250"/>
<dbReference type="KEGG" id="vg:5141250"/>
<dbReference type="EMBL" id="DQ665917">
    <property type="protein sequence ID" value="ABG25810.1"/>
    <property type="molecule type" value="Genomic_DNA"/>
</dbReference>
<keyword evidence="2" id="KW-0472">Membrane</keyword>
<dbReference type="Proteomes" id="UP000011238">
    <property type="component" value="Segment"/>
</dbReference>
<dbReference type="RefSeq" id="YP_656660.1">
    <property type="nucleotide sequence ID" value="NC_008211.1"/>
</dbReference>
<reference evidence="4" key="1">
    <citation type="journal article" date="1999" name="J. Cancer Res. Clin. Oncol.">
        <title>Genomic studies of the Lucke tumor herpesvirus (RaHV-1).</title>
        <authorList>
            <person name="Davison A.J."/>
            <person name="Sauerbier W."/>
            <person name="Dolan A."/>
            <person name="Addison C."/>
            <person name="McKinnell R.G."/>
        </authorList>
    </citation>
    <scope>NUCLEOTIDE SEQUENCE [LARGE SCALE GENOMIC DNA]</scope>
    <source>
        <strain evidence="4">McKinnell</strain>
    </source>
</reference>
<sequence length="300" mass="32860">MCGTNFWKLAPLLLYILALGARAQEPCTPHRQSAVPGSGVRLQAPGRGTTQWGFGNGTIARTEPGAVLHTANSSYRGRINGTADGSLLLWDLRESDSGPYTATTNLSTGHLVCHTIELRIDFNLGTHDIGFIFLPETPGSCKGILTCSVRRTEAQSLTLRTSCAHGLEFPRRGEHQVSTYVHDQDCTYECEASSRWNTAVSRYTPPPCKPTYGPKALYATALGALFCLLIMAVACCWICWILHEKPKGRTRRGVPRSPPRSSRDCPRNKRQPAKTAPPLCSRSENTLTPPVWATSIPSWP</sequence>
<protein>
    <submittedName>
        <fullName evidence="3">ORF5</fullName>
    </submittedName>
</protein>
<keyword evidence="4" id="KW-1185">Reference proteome</keyword>
<name>Q14VV3_9VIRU</name>
<feature type="transmembrane region" description="Helical" evidence="2">
    <location>
        <begin position="216"/>
        <end position="242"/>
    </location>
</feature>
<accession>Q14VV3</accession>
<dbReference type="InterPro" id="IPR013783">
    <property type="entry name" value="Ig-like_fold"/>
</dbReference>
<keyword evidence="2" id="KW-0812">Transmembrane</keyword>
<reference evidence="3 4" key="2">
    <citation type="journal article" date="2006" name="J. Gen. Virol.">
        <title>Genome sequences of two frog herpesviruses.</title>
        <authorList>
            <person name="Davison A.J."/>
            <person name="Cunningham C."/>
            <person name="Sauerbier W."/>
            <person name="McKinnell R.G."/>
        </authorList>
    </citation>
    <scope>NUCLEOTIDE SEQUENCE [LARGE SCALE GENOMIC DNA]</scope>
    <source>
        <strain evidence="3 4">McKinnell</strain>
    </source>
</reference>
<dbReference type="Gene3D" id="2.60.40.10">
    <property type="entry name" value="Immunoglobulins"/>
    <property type="match status" value="1"/>
</dbReference>
<feature type="region of interest" description="Disordered" evidence="1">
    <location>
        <begin position="248"/>
        <end position="300"/>
    </location>
</feature>
<evidence type="ECO:0000256" key="2">
    <source>
        <dbReference type="SAM" id="Phobius"/>
    </source>
</evidence>
<proteinExistence type="predicted"/>
<evidence type="ECO:0000313" key="3">
    <source>
        <dbReference type="EMBL" id="ABG25810.1"/>
    </source>
</evidence>
<keyword evidence="2" id="KW-1133">Transmembrane helix</keyword>
<dbReference type="SUPFAM" id="SSF48726">
    <property type="entry name" value="Immunoglobulin"/>
    <property type="match status" value="1"/>
</dbReference>
<dbReference type="InterPro" id="IPR036179">
    <property type="entry name" value="Ig-like_dom_sf"/>
</dbReference>
<evidence type="ECO:0000313" key="4">
    <source>
        <dbReference type="Proteomes" id="UP000011238"/>
    </source>
</evidence>
<evidence type="ECO:0000256" key="1">
    <source>
        <dbReference type="SAM" id="MobiDB-lite"/>
    </source>
</evidence>
<organism evidence="4">
    <name type="scientific">Ranid herpesvirus 1</name>
    <name type="common">Lucke tumor herpesvirus</name>
    <dbReference type="NCBI Taxonomy" id="85655"/>
    <lineage>
        <taxon>Viruses</taxon>
        <taxon>Duplodnaviria</taxon>
        <taxon>Heunggongvirae</taxon>
        <taxon>Peploviricota</taxon>
        <taxon>Herviviricetes</taxon>
        <taxon>Herpesvirales</taxon>
        <taxon>Alloherpesviridae</taxon>
        <taxon>Batravirus</taxon>
        <taxon>Batravirus ranidallo1</taxon>
    </lineage>
</organism>